<protein>
    <submittedName>
        <fullName evidence="6">Uncharacterized protein</fullName>
    </submittedName>
</protein>
<evidence type="ECO:0000256" key="4">
    <source>
        <dbReference type="ARBA" id="ARBA00022989"/>
    </source>
</evidence>
<dbReference type="InterPro" id="IPR019264">
    <property type="entry name" value="DUF2179"/>
</dbReference>
<dbReference type="STRING" id="33968.BMS77_07070"/>
<name>A0A1X0VER4_LEUPS</name>
<keyword evidence="4" id="KW-1133">Transmembrane helix</keyword>
<dbReference type="PANTHER" id="PTHR33545:SF10">
    <property type="entry name" value="UPF0750 MEMBRANE PROTEIN YPJC"/>
    <property type="match status" value="1"/>
</dbReference>
<dbReference type="GeneID" id="97230248"/>
<dbReference type="GO" id="GO:0005886">
    <property type="term" value="C:plasma membrane"/>
    <property type="evidence" value="ECO:0007669"/>
    <property type="project" value="UniProtKB-SubCell"/>
</dbReference>
<evidence type="ECO:0000313" key="6">
    <source>
        <dbReference type="EMBL" id="ORI98235.1"/>
    </source>
</evidence>
<dbReference type="Proteomes" id="UP000192288">
    <property type="component" value="Unassembled WGS sequence"/>
</dbReference>
<evidence type="ECO:0000256" key="5">
    <source>
        <dbReference type="ARBA" id="ARBA00023136"/>
    </source>
</evidence>
<reference evidence="6 7" key="1">
    <citation type="journal article" date="2017" name="Front. Microbiol.">
        <title>Genomic Characterization of Dairy Associated Leuconostoc Species and Diversity of Leuconostocs in Undefined Mixed Mesophilic Starter Cultures.</title>
        <authorList>
            <person name="Frantzen C.A."/>
            <person name="Kot W."/>
            <person name="Pedersen T.B."/>
            <person name="Ardo Y.M."/>
            <person name="Broadbent J.R."/>
            <person name="Neve H."/>
            <person name="Hansen L.H."/>
            <person name="Dal Bello F."/>
            <person name="Ostlie H.M."/>
            <person name="Kleppen H.P."/>
            <person name="Vogensen F.K."/>
            <person name="Holo H."/>
        </authorList>
    </citation>
    <scope>NUCLEOTIDE SEQUENCE [LARGE SCALE GENOMIC DNA]</scope>
    <source>
        <strain evidence="6 7">LMGCF08</strain>
    </source>
</reference>
<dbReference type="PANTHER" id="PTHR33545">
    <property type="entry name" value="UPF0750 MEMBRANE PROTEIN YITT-RELATED"/>
    <property type="match status" value="1"/>
</dbReference>
<comment type="subcellular location">
    <subcellularLocation>
        <location evidence="1">Cell membrane</location>
        <topology evidence="1">Multi-pass membrane protein</topology>
    </subcellularLocation>
</comment>
<sequence>MNVTNLERISVRDIGMIALGTALYGWGLININIPNQLAEGGVSGITLILRALFGWNPAYTTLLLNIPLVFIGYRVLGRRSLIYTIWGISSLSFWLWLWQVVPTPPALDHDMLIAGLLAGFISGLGLGIVFRFGGTSGGTDIVAKITEQKLGIQIGRTMFALDAVVLIISLIYIDIVHMMYTLIASFVFAQVVNFTQQGAAYSARSFMIFTQYPEEISHAIMSELDRGTSLLKAEGGYSHIDQRVVYAVVDPSEVNMVRHIINQIDPKAFVSVFDTQEQLGEGFSYLRPKKSIFKFK</sequence>
<organism evidence="6 7">
    <name type="scientific">Leuconostoc pseudomesenteroides</name>
    <dbReference type="NCBI Taxonomy" id="33968"/>
    <lineage>
        <taxon>Bacteria</taxon>
        <taxon>Bacillati</taxon>
        <taxon>Bacillota</taxon>
        <taxon>Bacilli</taxon>
        <taxon>Lactobacillales</taxon>
        <taxon>Lactobacillaceae</taxon>
        <taxon>Leuconostoc</taxon>
    </lineage>
</organism>
<dbReference type="EMBL" id="MPLS01000007">
    <property type="protein sequence ID" value="ORI98235.1"/>
    <property type="molecule type" value="Genomic_DNA"/>
</dbReference>
<dbReference type="InterPro" id="IPR003740">
    <property type="entry name" value="YitT"/>
</dbReference>
<keyword evidence="5" id="KW-0472">Membrane</keyword>
<keyword evidence="3" id="KW-0812">Transmembrane</keyword>
<evidence type="ECO:0000256" key="2">
    <source>
        <dbReference type="ARBA" id="ARBA00022475"/>
    </source>
</evidence>
<accession>A0A1X0VER4</accession>
<dbReference type="InterPro" id="IPR051461">
    <property type="entry name" value="UPF0750_membrane"/>
</dbReference>
<dbReference type="Pfam" id="PF02588">
    <property type="entry name" value="YitT_membrane"/>
    <property type="match status" value="1"/>
</dbReference>
<gene>
    <name evidence="6" type="ORF">BMR96_03280</name>
</gene>
<dbReference type="Gene3D" id="3.30.70.120">
    <property type="match status" value="1"/>
</dbReference>
<dbReference type="eggNOG" id="COG1284">
    <property type="taxonomic scope" value="Bacteria"/>
</dbReference>
<dbReference type="Pfam" id="PF10035">
    <property type="entry name" value="DUF2179"/>
    <property type="match status" value="1"/>
</dbReference>
<proteinExistence type="predicted"/>
<keyword evidence="2" id="KW-1003">Cell membrane</keyword>
<evidence type="ECO:0000256" key="3">
    <source>
        <dbReference type="ARBA" id="ARBA00022692"/>
    </source>
</evidence>
<evidence type="ECO:0000256" key="1">
    <source>
        <dbReference type="ARBA" id="ARBA00004651"/>
    </source>
</evidence>
<dbReference type="RefSeq" id="WP_004913038.1">
    <property type="nucleotide sequence ID" value="NZ_MPLS01000007.1"/>
</dbReference>
<dbReference type="AlphaFoldDB" id="A0A1X0VER4"/>
<dbReference type="CDD" id="cd16380">
    <property type="entry name" value="YitT_C"/>
    <property type="match status" value="1"/>
</dbReference>
<evidence type="ECO:0000313" key="7">
    <source>
        <dbReference type="Proteomes" id="UP000192288"/>
    </source>
</evidence>
<dbReference type="InterPro" id="IPR015867">
    <property type="entry name" value="N-reg_PII/ATP_PRibTrfase_C"/>
</dbReference>
<dbReference type="PIRSF" id="PIRSF006483">
    <property type="entry name" value="Membrane_protein_YitT"/>
    <property type="match status" value="1"/>
</dbReference>
<comment type="caution">
    <text evidence="6">The sequence shown here is derived from an EMBL/GenBank/DDBJ whole genome shotgun (WGS) entry which is preliminary data.</text>
</comment>